<dbReference type="PANTHER" id="PTHR45641:SF19">
    <property type="entry name" value="NEPHROCYSTIN-3"/>
    <property type="match status" value="1"/>
</dbReference>
<evidence type="ECO:0000256" key="1">
    <source>
        <dbReference type="ARBA" id="ARBA00022737"/>
    </source>
</evidence>
<dbReference type="SMART" id="SM00028">
    <property type="entry name" value="TPR"/>
    <property type="match status" value="6"/>
</dbReference>
<dbReference type="InterPro" id="IPR019734">
    <property type="entry name" value="TPR_rpt"/>
</dbReference>
<dbReference type="PROSITE" id="PS50293">
    <property type="entry name" value="TPR_REGION"/>
    <property type="match status" value="1"/>
</dbReference>
<dbReference type="InterPro" id="IPR011990">
    <property type="entry name" value="TPR-like_helical_dom_sf"/>
</dbReference>
<reference evidence="5" key="1">
    <citation type="submission" date="2021-04" db="EMBL/GenBank/DDBJ databases">
        <title>Genome sequence of Woronichinia naegeliana from Washington state freshwater lake bloom.</title>
        <authorList>
            <person name="Dreher T.W."/>
        </authorList>
    </citation>
    <scope>NUCLEOTIDE SEQUENCE</scope>
    <source>
        <strain evidence="5">WA131</strain>
    </source>
</reference>
<evidence type="ECO:0000259" key="4">
    <source>
        <dbReference type="Pfam" id="PF00931"/>
    </source>
</evidence>
<dbReference type="Gene3D" id="3.40.50.300">
    <property type="entry name" value="P-loop containing nucleotide triphosphate hydrolases"/>
    <property type="match status" value="1"/>
</dbReference>
<organism evidence="5">
    <name type="scientific">Woronichinia naegeliana WA131</name>
    <dbReference type="NCBI Taxonomy" id="2824559"/>
    <lineage>
        <taxon>Bacteria</taxon>
        <taxon>Bacillati</taxon>
        <taxon>Cyanobacteriota</taxon>
        <taxon>Cyanophyceae</taxon>
        <taxon>Synechococcales</taxon>
        <taxon>Coelosphaeriaceae</taxon>
        <taxon>Woronichinia</taxon>
    </lineage>
</organism>
<feature type="repeat" description="TPR" evidence="3">
    <location>
        <begin position="531"/>
        <end position="564"/>
    </location>
</feature>
<dbReference type="Pfam" id="PF13424">
    <property type="entry name" value="TPR_12"/>
    <property type="match status" value="2"/>
</dbReference>
<protein>
    <submittedName>
        <fullName evidence="5">Tetratricopeptide repeat protein</fullName>
    </submittedName>
</protein>
<dbReference type="InterPro" id="IPR002182">
    <property type="entry name" value="NB-ARC"/>
</dbReference>
<dbReference type="Proteomes" id="UP001065613">
    <property type="component" value="Chromosome"/>
</dbReference>
<evidence type="ECO:0000313" key="5">
    <source>
        <dbReference type="EMBL" id="UXE62762.1"/>
    </source>
</evidence>
<dbReference type="Pfam" id="PF13374">
    <property type="entry name" value="TPR_10"/>
    <property type="match status" value="2"/>
</dbReference>
<dbReference type="SUPFAM" id="SSF48452">
    <property type="entry name" value="TPR-like"/>
    <property type="match status" value="2"/>
</dbReference>
<accession>A0A977KZK0</accession>
<keyword evidence="2 3" id="KW-0802">TPR repeat</keyword>
<proteinExistence type="predicted"/>
<feature type="domain" description="NB-ARC" evidence="4">
    <location>
        <begin position="29"/>
        <end position="159"/>
    </location>
</feature>
<dbReference type="InterPro" id="IPR027417">
    <property type="entry name" value="P-loop_NTPase"/>
</dbReference>
<dbReference type="PROSITE" id="PS50005">
    <property type="entry name" value="TPR"/>
    <property type="match status" value="2"/>
</dbReference>
<dbReference type="Gene3D" id="1.25.40.10">
    <property type="entry name" value="Tetratricopeptide repeat domain"/>
    <property type="match status" value="2"/>
</dbReference>
<dbReference type="SUPFAM" id="SSF52540">
    <property type="entry name" value="P-loop containing nucleoside triphosphate hydrolases"/>
    <property type="match status" value="1"/>
</dbReference>
<dbReference type="AlphaFoldDB" id="A0A977KZK0"/>
<dbReference type="PANTHER" id="PTHR45641">
    <property type="entry name" value="TETRATRICOPEPTIDE REPEAT PROTEIN (AFU_ORTHOLOGUE AFUA_6G03870)"/>
    <property type="match status" value="1"/>
</dbReference>
<evidence type="ECO:0000256" key="3">
    <source>
        <dbReference type="PROSITE-ProRule" id="PRU00339"/>
    </source>
</evidence>
<dbReference type="EMBL" id="CP073041">
    <property type="protein sequence ID" value="UXE62762.1"/>
    <property type="molecule type" value="Genomic_DNA"/>
</dbReference>
<gene>
    <name evidence="5" type="ORF">KA717_08625</name>
</gene>
<dbReference type="Pfam" id="PF00931">
    <property type="entry name" value="NB-ARC"/>
    <property type="match status" value="1"/>
</dbReference>
<dbReference type="KEGG" id="wna:KA717_08625"/>
<name>A0A977KZK0_9CYAN</name>
<dbReference type="GO" id="GO:0043531">
    <property type="term" value="F:ADP binding"/>
    <property type="evidence" value="ECO:0007669"/>
    <property type="project" value="InterPro"/>
</dbReference>
<sequence length="717" mass="80586">MESSEKGERTKLKSPYKLPVQNPNFVGRQTDLNTLHDRLQETKRLAITAVSGMGGIGKTALALQYAYEQADFYAEGRLWLTVGAGFAEEIVSFGRSPLQLGIDEGLAIAEKVRAVWQSWPGDSPVLIVIDNVNKEQDYSEIQPFLPTDARFKVLVTSRIKFAGVSDLPLDVLPLSEAVQLLETLAESEQRVWERGSAEVLCERLGRLPLAISLVGSYLSNDRGLTLADVTQQLQAKGLETGWLNQADPSVAERGLKAAIDLSWEILESRVQDFACFLSWFAYAPIPWYLVESAIAILNEPKPENSFLKKVWNFLNKPLFSQSSHSLTTPIPKEQTSPLNTEKLNFINSDLQDLRQILIRFHFLEIEDNTLPSYKIHPLLQQYLRGKATQQIDPDYRKGLVQAIIQEAQKIEYRSTVQQLEALRPALPHITEVAEVWIGDIMDEDNIIQPSNRLAYFYENLVDYPQAEYWYQKARTIAQDRLPAQHPAIATTLNNLALLYKSQGKDSEAEPLYLKALTIGRASLSPNSPLLASYLNNLASLYYSQGKYSEAEPLFQEALAIDRASLPPNHPYLARDLNNLALLYESQGKDNEAEPLYQEALSIVRASLPPNHPQLATHLNNLALLYKSQGKDNEAAPLYQEALTIDRASLPPNHPELATGLNNLAELYRTQGKDSEAEPLFLEALAICEQSLGIDHPNTVTCRRNYQLFLQQKEEHQT</sequence>
<keyword evidence="1" id="KW-0677">Repeat</keyword>
<evidence type="ECO:0000256" key="2">
    <source>
        <dbReference type="ARBA" id="ARBA00022803"/>
    </source>
</evidence>
<feature type="repeat" description="TPR" evidence="3">
    <location>
        <begin position="615"/>
        <end position="648"/>
    </location>
</feature>
<dbReference type="PRINTS" id="PR00381">
    <property type="entry name" value="KINESINLIGHT"/>
</dbReference>